<proteinExistence type="predicted"/>
<feature type="region of interest" description="Disordered" evidence="1">
    <location>
        <begin position="91"/>
        <end position="123"/>
    </location>
</feature>
<dbReference type="Proteomes" id="UP000773469">
    <property type="component" value="Unassembled WGS sequence"/>
</dbReference>
<evidence type="ECO:0000256" key="1">
    <source>
        <dbReference type="SAM" id="MobiDB-lite"/>
    </source>
</evidence>
<evidence type="ECO:0000313" key="3">
    <source>
        <dbReference type="Proteomes" id="UP000773469"/>
    </source>
</evidence>
<gene>
    <name evidence="2" type="ORF">TUM3794_29660</name>
</gene>
<dbReference type="RefSeq" id="WP_220757286.1">
    <property type="nucleotide sequence ID" value="NZ_BPEU01000022.1"/>
</dbReference>
<dbReference type="EMBL" id="BPEU01000022">
    <property type="protein sequence ID" value="GIU43601.1"/>
    <property type="molecule type" value="Genomic_DNA"/>
</dbReference>
<keyword evidence="3" id="KW-1185">Reference proteome</keyword>
<accession>A0ABQ4P8Y7</accession>
<organism evidence="2 3">
    <name type="scientific">Shewanella colwelliana</name>
    <name type="common">Alteromonas colwelliana</name>
    <dbReference type="NCBI Taxonomy" id="23"/>
    <lineage>
        <taxon>Bacteria</taxon>
        <taxon>Pseudomonadati</taxon>
        <taxon>Pseudomonadota</taxon>
        <taxon>Gammaproteobacteria</taxon>
        <taxon>Alteromonadales</taxon>
        <taxon>Shewanellaceae</taxon>
        <taxon>Shewanella</taxon>
    </lineage>
</organism>
<feature type="compositionally biased region" description="Polar residues" evidence="1">
    <location>
        <begin position="94"/>
        <end position="104"/>
    </location>
</feature>
<comment type="caution">
    <text evidence="2">The sequence shown here is derived from an EMBL/GenBank/DDBJ whole genome shotgun (WGS) entry which is preliminary data.</text>
</comment>
<sequence length="123" mass="13470">MNTLLNFIFGIAIIYNLARINFTSTKMNQELSAYYDSMNPLTSPKAQLSPLYPLTGTQAKNNDLDSSIYPLTKHELVNGSDESKPVTKALLHNGHSTPQLTAQKPSKLPAPEHETIANTEGGK</sequence>
<reference evidence="2 3" key="1">
    <citation type="submission" date="2021-05" db="EMBL/GenBank/DDBJ databases">
        <title>Molecular characterization for Shewanella algae harboring chromosomal blaOXA-55-like strains isolated from clinical and environment sample.</title>
        <authorList>
            <person name="Ohama Y."/>
            <person name="Aoki K."/>
            <person name="Harada S."/>
            <person name="Moriya K."/>
            <person name="Ishii Y."/>
            <person name="Tateda K."/>
        </authorList>
    </citation>
    <scope>NUCLEOTIDE SEQUENCE [LARGE SCALE GENOMIC DNA]</scope>
    <source>
        <strain evidence="2 3">MBTL60-118</strain>
    </source>
</reference>
<name>A0ABQ4P8Y7_SHECO</name>
<evidence type="ECO:0000313" key="2">
    <source>
        <dbReference type="EMBL" id="GIU43601.1"/>
    </source>
</evidence>
<protein>
    <submittedName>
        <fullName evidence="2">Uncharacterized protein</fullName>
    </submittedName>
</protein>